<evidence type="ECO:0000256" key="2">
    <source>
        <dbReference type="ARBA" id="ARBA00023125"/>
    </source>
</evidence>
<evidence type="ECO:0000313" key="4">
    <source>
        <dbReference type="EMBL" id="CAB4134566.1"/>
    </source>
</evidence>
<evidence type="ECO:0000313" key="5">
    <source>
        <dbReference type="EMBL" id="CAB4162214.1"/>
    </source>
</evidence>
<name>A0A6J5LNS8_9CAUD</name>
<protein>
    <submittedName>
        <fullName evidence="4">AAA domain containing protein</fullName>
    </submittedName>
</protein>
<dbReference type="GO" id="GO:0006260">
    <property type="term" value="P:DNA replication"/>
    <property type="evidence" value="ECO:0007669"/>
    <property type="project" value="UniProtKB-KW"/>
</dbReference>
<dbReference type="GO" id="GO:0003677">
    <property type="term" value="F:DNA binding"/>
    <property type="evidence" value="ECO:0007669"/>
    <property type="project" value="UniProtKB-KW"/>
</dbReference>
<dbReference type="GO" id="GO:0005524">
    <property type="term" value="F:ATP binding"/>
    <property type="evidence" value="ECO:0007669"/>
    <property type="project" value="InterPro"/>
</dbReference>
<dbReference type="InterPro" id="IPR016136">
    <property type="entry name" value="DNA_helicase_N/primase_C"/>
</dbReference>
<dbReference type="InterPro" id="IPR036185">
    <property type="entry name" value="DNA_heli_DnaB-like_N_sf"/>
</dbReference>
<dbReference type="InterPro" id="IPR027417">
    <property type="entry name" value="P-loop_NTPase"/>
</dbReference>
<dbReference type="GO" id="GO:0003678">
    <property type="term" value="F:DNA helicase activity"/>
    <property type="evidence" value="ECO:0007669"/>
    <property type="project" value="InterPro"/>
</dbReference>
<reference evidence="4" key="1">
    <citation type="submission" date="2020-04" db="EMBL/GenBank/DDBJ databases">
        <authorList>
            <person name="Chiriac C."/>
            <person name="Salcher M."/>
            <person name="Ghai R."/>
            <person name="Kavagutti S V."/>
        </authorList>
    </citation>
    <scope>NUCLEOTIDE SEQUENCE</scope>
</reference>
<organism evidence="4">
    <name type="scientific">uncultured Caudovirales phage</name>
    <dbReference type="NCBI Taxonomy" id="2100421"/>
    <lineage>
        <taxon>Viruses</taxon>
        <taxon>Duplodnaviria</taxon>
        <taxon>Heunggongvirae</taxon>
        <taxon>Uroviricota</taxon>
        <taxon>Caudoviricetes</taxon>
        <taxon>Peduoviridae</taxon>
        <taxon>Maltschvirus</taxon>
        <taxon>Maltschvirus maltsch</taxon>
    </lineage>
</organism>
<dbReference type="SUPFAM" id="SSF52540">
    <property type="entry name" value="P-loop containing nucleoside triphosphate hydrolases"/>
    <property type="match status" value="1"/>
</dbReference>
<evidence type="ECO:0000256" key="1">
    <source>
        <dbReference type="ARBA" id="ARBA00022705"/>
    </source>
</evidence>
<dbReference type="EMBL" id="LR796287">
    <property type="protein sequence ID" value="CAB4134566.1"/>
    <property type="molecule type" value="Genomic_DNA"/>
</dbReference>
<dbReference type="InterPro" id="IPR007693">
    <property type="entry name" value="DNA_helicase_DnaB-like_N"/>
</dbReference>
<proteinExistence type="predicted"/>
<feature type="domain" description="DNA helicase DnaB-like N-terminal" evidence="3">
    <location>
        <begin position="7"/>
        <end position="93"/>
    </location>
</feature>
<sequence>MSEPNIPQAVQAERAVLGCLLFAPDAALQVVSSLGLRTGDFFDAQNGAIFAGIRAAADEGASMDPIAVFHRLASQGVPFGTISDLTAMMPSLHPLPDWCGLVLDASRRRVLLAKLTQATQALSAGEPTGDVVASLGDAVTVAAAEQGLGEVRQTTFSELLEYDTKHDPNTILGDRWLCKGGSVLINAQSGIGKSSLTMQLAIGWAIPRDTAELSTFGELLTFGILPVRPLKSLILQAENDLGDQSEILQSVICKYGKGNCNERVRAELNERLVFYRDNTHAGAEFLRVLEALVIRHQPDIVWIDPLMCYLGDDISDQAVVTQFCNALNRISSKTGVIMALIHHLPKPREGTSRTDSDLAYAGFGSSALTNWAREVVTLQRVETPEGDPPTCSLTMTKRRLRAGMMSMDTGKFSARIHIRHSPDPERDGMIWKPCTKPVLEETEPKKRK</sequence>
<dbReference type="EMBL" id="LR796731">
    <property type="protein sequence ID" value="CAB4162214.1"/>
    <property type="molecule type" value="Genomic_DNA"/>
</dbReference>
<gene>
    <name evidence="4" type="ORF">UFOVP279_39</name>
    <name evidence="5" type="ORF">UFOVP781_24</name>
</gene>
<keyword evidence="1" id="KW-0235">DNA replication</keyword>
<dbReference type="SUPFAM" id="SSF48024">
    <property type="entry name" value="N-terminal domain of DnaB helicase"/>
    <property type="match status" value="1"/>
</dbReference>
<dbReference type="Gene3D" id="3.40.50.300">
    <property type="entry name" value="P-loop containing nucleotide triphosphate hydrolases"/>
    <property type="match status" value="1"/>
</dbReference>
<keyword evidence="2" id="KW-0238">DNA-binding</keyword>
<dbReference type="Pfam" id="PF00772">
    <property type="entry name" value="DnaB"/>
    <property type="match status" value="1"/>
</dbReference>
<dbReference type="Pfam" id="PF13481">
    <property type="entry name" value="AAA_25"/>
    <property type="match status" value="1"/>
</dbReference>
<evidence type="ECO:0000259" key="3">
    <source>
        <dbReference type="Pfam" id="PF00772"/>
    </source>
</evidence>
<accession>A0A6J5LNS8</accession>
<dbReference type="Gene3D" id="1.10.860.10">
    <property type="entry name" value="DNAb Helicase, Chain A"/>
    <property type="match status" value="1"/>
</dbReference>